<name>A0A928Z467_9CYAN</name>
<organism evidence="2 3">
    <name type="scientific">Romeriopsis navalis LEGE 11480</name>
    <dbReference type="NCBI Taxonomy" id="2777977"/>
    <lineage>
        <taxon>Bacteria</taxon>
        <taxon>Bacillati</taxon>
        <taxon>Cyanobacteriota</taxon>
        <taxon>Cyanophyceae</taxon>
        <taxon>Leptolyngbyales</taxon>
        <taxon>Leptolyngbyaceae</taxon>
        <taxon>Romeriopsis</taxon>
        <taxon>Romeriopsis navalis</taxon>
    </lineage>
</organism>
<evidence type="ECO:0000256" key="1">
    <source>
        <dbReference type="SAM" id="SignalP"/>
    </source>
</evidence>
<dbReference type="AlphaFoldDB" id="A0A928Z467"/>
<accession>A0A928Z467</accession>
<gene>
    <name evidence="2" type="ORF">IQ266_09495</name>
</gene>
<feature type="signal peptide" evidence="1">
    <location>
        <begin position="1"/>
        <end position="19"/>
    </location>
</feature>
<keyword evidence="1" id="KW-0732">Signal</keyword>
<feature type="chain" id="PRO_5037921639" evidence="1">
    <location>
        <begin position="20"/>
        <end position="247"/>
    </location>
</feature>
<sequence>MKFVSKVVCSLVIGTVAVAATAGSADAFSFKVTSGIADIDGSTDRGAFSDFHGQDGFFNINFDDGIAPTSGPVQYSFQNGNTSSVRNNVWAPTSLTGERNKTDYLAVFNGDSVNIDLDEQFNYYGIAWGAISDNNTFSFYNGSELVKTITTQDIDPVAPVRASHQNGEGNGYVHFYADNANETFNRIVISQISSVGGGFETDNHSFRRGSGGFDYENPTKTPEPAAMLGLAVAGGAAWLKRKRAAKA</sequence>
<reference evidence="2" key="1">
    <citation type="submission" date="2020-10" db="EMBL/GenBank/DDBJ databases">
        <authorList>
            <person name="Castelo-Branco R."/>
            <person name="Eusebio N."/>
            <person name="Adriana R."/>
            <person name="Vieira A."/>
            <person name="Brugerolle De Fraissinette N."/>
            <person name="Rezende De Castro R."/>
            <person name="Schneider M.P."/>
            <person name="Vasconcelos V."/>
            <person name="Leao P.N."/>
        </authorList>
    </citation>
    <scope>NUCLEOTIDE SEQUENCE</scope>
    <source>
        <strain evidence="2">LEGE 11480</strain>
    </source>
</reference>
<evidence type="ECO:0000313" key="2">
    <source>
        <dbReference type="EMBL" id="MBE9029960.1"/>
    </source>
</evidence>
<proteinExistence type="predicted"/>
<evidence type="ECO:0000313" key="3">
    <source>
        <dbReference type="Proteomes" id="UP000625316"/>
    </source>
</evidence>
<dbReference type="Proteomes" id="UP000625316">
    <property type="component" value="Unassembled WGS sequence"/>
</dbReference>
<comment type="caution">
    <text evidence="2">The sequence shown here is derived from an EMBL/GenBank/DDBJ whole genome shotgun (WGS) entry which is preliminary data.</text>
</comment>
<keyword evidence="3" id="KW-1185">Reference proteome</keyword>
<protein>
    <submittedName>
        <fullName evidence="2">PEP-CTERM sorting domain-containing protein</fullName>
    </submittedName>
</protein>
<dbReference type="EMBL" id="JADEXQ010000025">
    <property type="protein sequence ID" value="MBE9029960.1"/>
    <property type="molecule type" value="Genomic_DNA"/>
</dbReference>
<dbReference type="NCBIfam" id="TIGR02595">
    <property type="entry name" value="PEP_CTERM"/>
    <property type="match status" value="1"/>
</dbReference>
<dbReference type="InterPro" id="IPR013424">
    <property type="entry name" value="Ice-binding_C"/>
</dbReference>